<comment type="caution">
    <text evidence="2">The sequence shown here is derived from an EMBL/GenBank/DDBJ whole genome shotgun (WGS) entry which is preliminary data.</text>
</comment>
<dbReference type="SUPFAM" id="SSF56112">
    <property type="entry name" value="Protein kinase-like (PK-like)"/>
    <property type="match status" value="1"/>
</dbReference>
<dbReference type="InterPro" id="IPR011011">
    <property type="entry name" value="Znf_FYVE_PHD"/>
</dbReference>
<evidence type="ECO:0000256" key="1">
    <source>
        <dbReference type="SAM" id="MobiDB-lite"/>
    </source>
</evidence>
<protein>
    <recommendedName>
        <fullName evidence="4">Protein kinase domain-containing protein</fullName>
    </recommendedName>
</protein>
<gene>
    <name evidence="2" type="ORF">MSAN_01807000</name>
</gene>
<keyword evidence="3" id="KW-1185">Reference proteome</keyword>
<evidence type="ECO:0008006" key="4">
    <source>
        <dbReference type="Google" id="ProtNLM"/>
    </source>
</evidence>
<evidence type="ECO:0000313" key="2">
    <source>
        <dbReference type="EMBL" id="KAF7346692.1"/>
    </source>
</evidence>
<dbReference type="Gene3D" id="1.10.510.10">
    <property type="entry name" value="Transferase(Phosphotransferase) domain 1"/>
    <property type="match status" value="1"/>
</dbReference>
<reference evidence="2" key="1">
    <citation type="submission" date="2020-05" db="EMBL/GenBank/DDBJ databases">
        <title>Mycena genomes resolve the evolution of fungal bioluminescence.</title>
        <authorList>
            <person name="Tsai I.J."/>
        </authorList>
    </citation>
    <scope>NUCLEOTIDE SEQUENCE</scope>
    <source>
        <strain evidence="2">160909Yilan</strain>
    </source>
</reference>
<sequence>MEGLLFRNGASALLSSCPESPTPRKEKRRRMEGEDEIEIIRSTDLELTREIGSGPGYLLHAGRNKSRAVIVKVFHKSPTVRQQLESTVALSKELMHPNVLRMKGISSQHSPSRFIVYENGHCVNAEIILAAALKNDLARSITLGFTMVAEVSAGISYLCRQGVWPRAMGVANFHILVDAEDRFLILVNAPQQQEVETAAPQESEDKALTVFNGLLDKTLISANRVLHKDKIKRDPAVSDFKRPSFVAGNSAAVSASSSQITQVDDLGVLPRREYVWRTMDREGQSLADVSKGLTMDLQLHSSRLSSSTRTDGLSAHRCPGYVRQEITLATTILEGAVVSHDTPSPLEKCPVCHEVVGHNEVFRCICGDLIPGSRHTIKCRECRLWSHSDCVGNPKEFTCRLCRRLKWPPTFPPPMFTGGHNWDETTTAKRAHECGVEDFFAEMKKRRLSPSYDPRSVSFDIRTPEELAAVNDFLITLGRDVADAASRLPQNGIKSASSSEFDPTSSSQLGHGGLPGMLLPPEVDLYPHVSGRDGYRYNHSFSALPSTPTLDIRTPEELAAVNDFLECHGIA</sequence>
<dbReference type="AlphaFoldDB" id="A0A8H7CSK2"/>
<feature type="compositionally biased region" description="Polar residues" evidence="1">
    <location>
        <begin position="492"/>
        <end position="508"/>
    </location>
</feature>
<dbReference type="InterPro" id="IPR013083">
    <property type="entry name" value="Znf_RING/FYVE/PHD"/>
</dbReference>
<dbReference type="SUPFAM" id="SSF57903">
    <property type="entry name" value="FYVE/PHD zinc finger"/>
    <property type="match status" value="1"/>
</dbReference>
<dbReference type="Proteomes" id="UP000623467">
    <property type="component" value="Unassembled WGS sequence"/>
</dbReference>
<evidence type="ECO:0000313" key="3">
    <source>
        <dbReference type="Proteomes" id="UP000623467"/>
    </source>
</evidence>
<dbReference type="OrthoDB" id="3026831at2759"/>
<dbReference type="InterPro" id="IPR011009">
    <property type="entry name" value="Kinase-like_dom_sf"/>
</dbReference>
<accession>A0A8H7CSK2</accession>
<organism evidence="2 3">
    <name type="scientific">Mycena sanguinolenta</name>
    <dbReference type="NCBI Taxonomy" id="230812"/>
    <lineage>
        <taxon>Eukaryota</taxon>
        <taxon>Fungi</taxon>
        <taxon>Dikarya</taxon>
        <taxon>Basidiomycota</taxon>
        <taxon>Agaricomycotina</taxon>
        <taxon>Agaricomycetes</taxon>
        <taxon>Agaricomycetidae</taxon>
        <taxon>Agaricales</taxon>
        <taxon>Marasmiineae</taxon>
        <taxon>Mycenaceae</taxon>
        <taxon>Mycena</taxon>
    </lineage>
</organism>
<dbReference type="EMBL" id="JACAZH010000018">
    <property type="protein sequence ID" value="KAF7346692.1"/>
    <property type="molecule type" value="Genomic_DNA"/>
</dbReference>
<dbReference type="Gene3D" id="3.30.40.10">
    <property type="entry name" value="Zinc/RING finger domain, C3HC4 (zinc finger)"/>
    <property type="match status" value="1"/>
</dbReference>
<name>A0A8H7CSK2_9AGAR</name>
<feature type="region of interest" description="Disordered" evidence="1">
    <location>
        <begin position="492"/>
        <end position="514"/>
    </location>
</feature>
<proteinExistence type="predicted"/>